<evidence type="ECO:0000259" key="3">
    <source>
        <dbReference type="SMART" id="SM00954"/>
    </source>
</evidence>
<dbReference type="Gene3D" id="1.10.287.860">
    <property type="entry name" value="Nucleotidyltransferase"/>
    <property type="match status" value="1"/>
</dbReference>
<dbReference type="EMBL" id="FOXU01000008">
    <property type="protein sequence ID" value="SFQ69558.1"/>
    <property type="molecule type" value="Genomic_DNA"/>
</dbReference>
<dbReference type="Gene3D" id="3.30.460.10">
    <property type="entry name" value="Beta Polymerase, domain 2"/>
    <property type="match status" value="1"/>
</dbReference>
<dbReference type="PANTHER" id="PTHR47837:SF2">
    <property type="entry name" value="GTP PYROPHOSPHOKINASE YWAC"/>
    <property type="match status" value="1"/>
</dbReference>
<dbReference type="AlphaFoldDB" id="A0A1I6ALF8"/>
<gene>
    <name evidence="4" type="ORF">SAMN05421670_3448</name>
</gene>
<evidence type="ECO:0000313" key="4">
    <source>
        <dbReference type="EMBL" id="SFQ69558.1"/>
    </source>
</evidence>
<dbReference type="OrthoDB" id="9789634at2"/>
<evidence type="ECO:0000313" key="5">
    <source>
        <dbReference type="Proteomes" id="UP000198734"/>
    </source>
</evidence>
<keyword evidence="4" id="KW-0808">Transferase</keyword>
<dbReference type="Proteomes" id="UP000198734">
    <property type="component" value="Unassembled WGS sequence"/>
</dbReference>
<dbReference type="SMART" id="SM00954">
    <property type="entry name" value="RelA_SpoT"/>
    <property type="match status" value="1"/>
</dbReference>
<dbReference type="CDD" id="cd05399">
    <property type="entry name" value="NT_Rel-Spo_like"/>
    <property type="match status" value="1"/>
</dbReference>
<comment type="pathway">
    <text evidence="1">Purine metabolism; ppGpp biosynthesis; ppGpp from GTP: step 1/2.</text>
</comment>
<evidence type="ECO:0000256" key="2">
    <source>
        <dbReference type="SAM" id="Coils"/>
    </source>
</evidence>
<sequence>MNKEQVEQFQQMKKKMTRMMLLYKFALSELETKIEILREEFLMIHDYNPIEHTNSRLKSPEGILKKLNRKGKSISVESIRENVKDIAGMRITCSFISDIYRVFGMLEKQSDIKVLEVKDYIKNPKNNGYKSLHVLLETPVFMSDGKEIVTVEVQIRTIAMDFWASLEHKIFYKYDQSVPEQLLIELKEAADSAFALDQKMERLHNEVKVIKKENKVTEVDELTKLISNSNQQITIPPAFLEMLEKSK</sequence>
<dbReference type="SUPFAM" id="SSF81301">
    <property type="entry name" value="Nucleotidyltransferase"/>
    <property type="match status" value="1"/>
</dbReference>
<dbReference type="InterPro" id="IPR043519">
    <property type="entry name" value="NT_sf"/>
</dbReference>
<dbReference type="InterPro" id="IPR007685">
    <property type="entry name" value="RelA_SpoT"/>
</dbReference>
<feature type="coiled-coil region" evidence="2">
    <location>
        <begin position="186"/>
        <end position="220"/>
    </location>
</feature>
<proteinExistence type="predicted"/>
<dbReference type="GO" id="GO:0016301">
    <property type="term" value="F:kinase activity"/>
    <property type="evidence" value="ECO:0007669"/>
    <property type="project" value="UniProtKB-KW"/>
</dbReference>
<dbReference type="InterPro" id="IPR052366">
    <property type="entry name" value="GTP_Pyrophosphokinase"/>
</dbReference>
<reference evidence="5" key="1">
    <citation type="submission" date="2016-10" db="EMBL/GenBank/DDBJ databases">
        <authorList>
            <person name="Varghese N."/>
            <person name="Submissions S."/>
        </authorList>
    </citation>
    <scope>NUCLEOTIDE SEQUENCE [LARGE SCALE GENOMIC DNA]</scope>
    <source>
        <strain evidence="5">DSM 11706</strain>
    </source>
</reference>
<accession>A0A1I6ALF8</accession>
<dbReference type="PANTHER" id="PTHR47837">
    <property type="entry name" value="GTP PYROPHOSPHOKINASE YJBM"/>
    <property type="match status" value="1"/>
</dbReference>
<dbReference type="GO" id="GO:0015970">
    <property type="term" value="P:guanosine tetraphosphate biosynthetic process"/>
    <property type="evidence" value="ECO:0007669"/>
    <property type="project" value="UniProtKB-UniPathway"/>
</dbReference>
<dbReference type="Pfam" id="PF04607">
    <property type="entry name" value="RelA_SpoT"/>
    <property type="match status" value="1"/>
</dbReference>
<feature type="domain" description="RelA/SpoT" evidence="3">
    <location>
        <begin position="55"/>
        <end position="178"/>
    </location>
</feature>
<dbReference type="UniPathway" id="UPA00908">
    <property type="reaction ID" value="UER00884"/>
</dbReference>
<keyword evidence="4" id="KW-0418">Kinase</keyword>
<protein>
    <submittedName>
        <fullName evidence="4">Putative GTP pyrophosphokinase</fullName>
    </submittedName>
</protein>
<dbReference type="RefSeq" id="WP_093538094.1">
    <property type="nucleotide sequence ID" value="NZ_FOXU01000008.1"/>
</dbReference>
<keyword evidence="2" id="KW-0175">Coiled coil</keyword>
<organism evidence="4 5">
    <name type="scientific">Psychrobacillus psychrotolerans</name>
    <dbReference type="NCBI Taxonomy" id="126156"/>
    <lineage>
        <taxon>Bacteria</taxon>
        <taxon>Bacillati</taxon>
        <taxon>Bacillota</taxon>
        <taxon>Bacilli</taxon>
        <taxon>Bacillales</taxon>
        <taxon>Bacillaceae</taxon>
        <taxon>Psychrobacillus</taxon>
    </lineage>
</organism>
<dbReference type="STRING" id="126156.SAMN05421670_3448"/>
<keyword evidence="5" id="KW-1185">Reference proteome</keyword>
<evidence type="ECO:0000256" key="1">
    <source>
        <dbReference type="ARBA" id="ARBA00004976"/>
    </source>
</evidence>
<name>A0A1I6ALF8_9BACI</name>